<gene>
    <name evidence="3" type="ORF">DWQ54_03260</name>
</gene>
<comment type="caution">
    <text evidence="3">The sequence shown here is derived from an EMBL/GenBank/DDBJ whole genome shotgun (WGS) entry which is preliminary data.</text>
</comment>
<dbReference type="Pfam" id="PF07731">
    <property type="entry name" value="Cu-oxidase_2"/>
    <property type="match status" value="1"/>
</dbReference>
<organism evidence="3 4">
    <name type="scientific">Microcystis flos-aquae TF09</name>
    <dbReference type="NCBI Taxonomy" id="2060473"/>
    <lineage>
        <taxon>Bacteria</taxon>
        <taxon>Bacillati</taxon>
        <taxon>Cyanobacteriota</taxon>
        <taxon>Cyanophyceae</taxon>
        <taxon>Oscillatoriophycideae</taxon>
        <taxon>Chroococcales</taxon>
        <taxon>Microcystaceae</taxon>
        <taxon>Microcystis</taxon>
    </lineage>
</organism>
<feature type="domain" description="Plastocyanin-like" evidence="2">
    <location>
        <begin position="22"/>
        <end position="99"/>
    </location>
</feature>
<dbReference type="Gene3D" id="2.60.40.420">
    <property type="entry name" value="Cupredoxins - blue copper proteins"/>
    <property type="match status" value="1"/>
</dbReference>
<dbReference type="AlphaFoldDB" id="A0A3E0LB75"/>
<evidence type="ECO:0000313" key="3">
    <source>
        <dbReference type="EMBL" id="REJ44547.1"/>
    </source>
</evidence>
<evidence type="ECO:0000259" key="2">
    <source>
        <dbReference type="Pfam" id="PF07731"/>
    </source>
</evidence>
<dbReference type="InterPro" id="IPR002355">
    <property type="entry name" value="Cu_oxidase_Cu_BS"/>
</dbReference>
<dbReference type="EMBL" id="QQWC01000001">
    <property type="protein sequence ID" value="REJ44547.1"/>
    <property type="molecule type" value="Genomic_DNA"/>
</dbReference>
<accession>A0A3E0LB75</accession>
<dbReference type="GO" id="GO:0016491">
    <property type="term" value="F:oxidoreductase activity"/>
    <property type="evidence" value="ECO:0007669"/>
    <property type="project" value="InterPro"/>
</dbReference>
<dbReference type="PROSITE" id="PS00080">
    <property type="entry name" value="MULTICOPPER_OXIDASE2"/>
    <property type="match status" value="1"/>
</dbReference>
<reference evidence="3 4" key="1">
    <citation type="submission" date="2017-10" db="EMBL/GenBank/DDBJ databases">
        <title>A large-scale comparative metagenomic study reveals the eutrophication-driven functional interactions in six Microcystis-epibionts communities.</title>
        <authorList>
            <person name="Li Q."/>
            <person name="Lin F."/>
        </authorList>
    </citation>
    <scope>NUCLEOTIDE SEQUENCE [LARGE SCALE GENOMIC DNA]</scope>
    <source>
        <strain evidence="3">TF09</strain>
    </source>
</reference>
<dbReference type="Proteomes" id="UP000256873">
    <property type="component" value="Unassembled WGS sequence"/>
</dbReference>
<sequence length="101" mass="11778">MFIRGKSRNKAQYWDLETDPNSAAAAPTHPFHIHVNPFQVDRKDPYGKTERIWRDTLLITKGQPQTVRTRYTVFTGKFVLHCHILDHEDQGMMEAVQISNQ</sequence>
<dbReference type="InterPro" id="IPR008972">
    <property type="entry name" value="Cupredoxin"/>
</dbReference>
<keyword evidence="1" id="KW-0479">Metal-binding</keyword>
<evidence type="ECO:0000256" key="1">
    <source>
        <dbReference type="ARBA" id="ARBA00022723"/>
    </source>
</evidence>
<dbReference type="SUPFAM" id="SSF49503">
    <property type="entry name" value="Cupredoxins"/>
    <property type="match status" value="1"/>
</dbReference>
<evidence type="ECO:0000313" key="4">
    <source>
        <dbReference type="Proteomes" id="UP000256873"/>
    </source>
</evidence>
<dbReference type="InterPro" id="IPR011706">
    <property type="entry name" value="Cu-oxidase_C"/>
</dbReference>
<name>A0A3E0LB75_9CHRO</name>
<dbReference type="GO" id="GO:0005507">
    <property type="term" value="F:copper ion binding"/>
    <property type="evidence" value="ECO:0007669"/>
    <property type="project" value="InterPro"/>
</dbReference>
<protein>
    <recommendedName>
        <fullName evidence="2">Plastocyanin-like domain-containing protein</fullName>
    </recommendedName>
</protein>
<dbReference type="PROSITE" id="PS00079">
    <property type="entry name" value="MULTICOPPER_OXIDASE1"/>
    <property type="match status" value="1"/>
</dbReference>
<proteinExistence type="predicted"/>
<dbReference type="InterPro" id="IPR033138">
    <property type="entry name" value="Cu_oxidase_CS"/>
</dbReference>